<accession>A0AAV3W055</accession>
<gene>
    <name evidence="1" type="ORF">CDIOL_21680</name>
</gene>
<reference evidence="1 2" key="1">
    <citation type="submission" date="2019-06" db="EMBL/GenBank/DDBJ databases">
        <title>Draft genome sequence of Clostridium diolis DSM 15410.</title>
        <authorList>
            <person name="Kobayashi H."/>
            <person name="Tanizawa Y."/>
            <person name="Tohno M."/>
        </authorList>
    </citation>
    <scope>NUCLEOTIDE SEQUENCE [LARGE SCALE GENOMIC DNA]</scope>
    <source>
        <strain evidence="1 2">DSM 15410</strain>
    </source>
</reference>
<dbReference type="Proteomes" id="UP000325212">
    <property type="component" value="Unassembled WGS sequence"/>
</dbReference>
<keyword evidence="2" id="KW-1185">Reference proteome</keyword>
<protein>
    <submittedName>
        <fullName evidence="1">Uncharacterized protein</fullName>
    </submittedName>
</protein>
<organism evidence="1 2">
    <name type="scientific">Clostridium diolis</name>
    <dbReference type="NCBI Taxonomy" id="223919"/>
    <lineage>
        <taxon>Bacteria</taxon>
        <taxon>Bacillati</taxon>
        <taxon>Bacillota</taxon>
        <taxon>Clostridia</taxon>
        <taxon>Eubacteriales</taxon>
        <taxon>Clostridiaceae</taxon>
        <taxon>Clostridium</taxon>
    </lineage>
</organism>
<sequence>MSYALEIFITDVIYLPFYEPLKKRYYSSICITESTYYLEYIIIKLGEGFENRWRLYKRFCNNCDEERYNNKISNF</sequence>
<name>A0AAV3W055_9CLOT</name>
<proteinExistence type="predicted"/>
<dbReference type="EMBL" id="BJLA01000006">
    <property type="protein sequence ID" value="GEA31245.1"/>
    <property type="molecule type" value="Genomic_DNA"/>
</dbReference>
<evidence type="ECO:0000313" key="1">
    <source>
        <dbReference type="EMBL" id="GEA31245.1"/>
    </source>
</evidence>
<evidence type="ECO:0000313" key="2">
    <source>
        <dbReference type="Proteomes" id="UP000325212"/>
    </source>
</evidence>
<comment type="caution">
    <text evidence="1">The sequence shown here is derived from an EMBL/GenBank/DDBJ whole genome shotgun (WGS) entry which is preliminary data.</text>
</comment>
<dbReference type="AlphaFoldDB" id="A0AAV3W055"/>